<dbReference type="AlphaFoldDB" id="A0A1X6PE22"/>
<evidence type="ECO:0000256" key="5">
    <source>
        <dbReference type="SAM" id="Coils"/>
    </source>
</evidence>
<dbReference type="GO" id="GO:0012505">
    <property type="term" value="C:endomembrane system"/>
    <property type="evidence" value="ECO:0007669"/>
    <property type="project" value="UniProtKB-SubCell"/>
</dbReference>
<proteinExistence type="predicted"/>
<dbReference type="EMBL" id="KV918798">
    <property type="protein sequence ID" value="OSX79111.1"/>
    <property type="molecule type" value="Genomic_DNA"/>
</dbReference>
<evidence type="ECO:0000313" key="9">
    <source>
        <dbReference type="Proteomes" id="UP000218209"/>
    </source>
</evidence>
<protein>
    <recommendedName>
        <fullName evidence="7">DUF202 domain-containing protein</fullName>
    </recommendedName>
</protein>
<keyword evidence="5" id="KW-0175">Coiled coil</keyword>
<keyword evidence="9" id="KW-1185">Reference proteome</keyword>
<keyword evidence="3 6" id="KW-1133">Transmembrane helix</keyword>
<reference evidence="8 9" key="1">
    <citation type="submission" date="2017-03" db="EMBL/GenBank/DDBJ databases">
        <title>WGS assembly of Porphyra umbilicalis.</title>
        <authorList>
            <person name="Brawley S.H."/>
            <person name="Blouin N.A."/>
            <person name="Ficko-Blean E."/>
            <person name="Wheeler G.L."/>
            <person name="Lohr M."/>
            <person name="Goodson H.V."/>
            <person name="Jenkins J.W."/>
            <person name="Blaby-Haas C.E."/>
            <person name="Helliwell K.E."/>
            <person name="Chan C."/>
            <person name="Marriage T."/>
            <person name="Bhattacharya D."/>
            <person name="Klein A.S."/>
            <person name="Badis Y."/>
            <person name="Brodie J."/>
            <person name="Cao Y."/>
            <person name="Collen J."/>
            <person name="Dittami S.M."/>
            <person name="Gachon C.M."/>
            <person name="Green B.R."/>
            <person name="Karpowicz S."/>
            <person name="Kim J.W."/>
            <person name="Kudahl U."/>
            <person name="Lin S."/>
            <person name="Michel G."/>
            <person name="Mittag M."/>
            <person name="Olson B.J."/>
            <person name="Pangilinan J."/>
            <person name="Peng Y."/>
            <person name="Qiu H."/>
            <person name="Shu S."/>
            <person name="Singer J.T."/>
            <person name="Smith A.G."/>
            <person name="Sprecher B.N."/>
            <person name="Wagner V."/>
            <person name="Wang W."/>
            <person name="Wang Z.-Y."/>
            <person name="Yan J."/>
            <person name="Yarish C."/>
            <person name="Zoeuner-Riek S."/>
            <person name="Zhuang Y."/>
            <person name="Zou Y."/>
            <person name="Lindquist E.A."/>
            <person name="Grimwood J."/>
            <person name="Barry K."/>
            <person name="Rokhsar D.S."/>
            <person name="Schmutz J."/>
            <person name="Stiller J.W."/>
            <person name="Grossman A.R."/>
            <person name="Prochnik S.E."/>
        </authorList>
    </citation>
    <scope>NUCLEOTIDE SEQUENCE [LARGE SCALE GENOMIC DNA]</scope>
    <source>
        <strain evidence="8">4086291</strain>
    </source>
</reference>
<feature type="transmembrane region" description="Helical" evidence="6">
    <location>
        <begin position="73"/>
        <end position="95"/>
    </location>
</feature>
<organism evidence="8 9">
    <name type="scientific">Porphyra umbilicalis</name>
    <name type="common">Purple laver</name>
    <name type="synonym">Red alga</name>
    <dbReference type="NCBI Taxonomy" id="2786"/>
    <lineage>
        <taxon>Eukaryota</taxon>
        <taxon>Rhodophyta</taxon>
        <taxon>Bangiophyceae</taxon>
        <taxon>Bangiales</taxon>
        <taxon>Bangiaceae</taxon>
        <taxon>Porphyra</taxon>
    </lineage>
</organism>
<evidence type="ECO:0000256" key="1">
    <source>
        <dbReference type="ARBA" id="ARBA00004127"/>
    </source>
</evidence>
<sequence>MARAETARKEQLMADARVAAPKVATPDVGLIDAAAAAEVDVEAAEKAAAKEERELKKKIKDFMKTSLSSERTFFKWVWAGLNLGALGTFALVFFHDEGFPYRLIVVAVAWTMALLSALYGLRQFHRRRRALLSVVDDPETWESPHAPALVVAAFVIMMLTLIVYAIASGQQFGFNTSDASTSVDQ</sequence>
<keyword evidence="2 6" id="KW-0812">Transmembrane</keyword>
<keyword evidence="4 6" id="KW-0472">Membrane</keyword>
<evidence type="ECO:0000259" key="7">
    <source>
        <dbReference type="Pfam" id="PF02656"/>
    </source>
</evidence>
<dbReference type="Pfam" id="PF02656">
    <property type="entry name" value="DUF202"/>
    <property type="match status" value="1"/>
</dbReference>
<gene>
    <name evidence="8" type="ORF">BU14_0087s0058</name>
</gene>
<evidence type="ECO:0000256" key="2">
    <source>
        <dbReference type="ARBA" id="ARBA00022692"/>
    </source>
</evidence>
<feature type="domain" description="DUF202" evidence="7">
    <location>
        <begin position="64"/>
        <end position="130"/>
    </location>
</feature>
<comment type="subcellular location">
    <subcellularLocation>
        <location evidence="1">Endomembrane system</location>
        <topology evidence="1">Multi-pass membrane protein</topology>
    </subcellularLocation>
</comment>
<feature type="transmembrane region" description="Helical" evidence="6">
    <location>
        <begin position="101"/>
        <end position="121"/>
    </location>
</feature>
<feature type="coiled-coil region" evidence="5">
    <location>
        <begin position="34"/>
        <end position="61"/>
    </location>
</feature>
<name>A0A1X6PE22_PORUM</name>
<feature type="transmembrane region" description="Helical" evidence="6">
    <location>
        <begin position="148"/>
        <end position="167"/>
    </location>
</feature>
<accession>A0A1X6PE22</accession>
<evidence type="ECO:0000256" key="4">
    <source>
        <dbReference type="ARBA" id="ARBA00023136"/>
    </source>
</evidence>
<dbReference type="OrthoDB" id="4187at2759"/>
<evidence type="ECO:0000313" key="8">
    <source>
        <dbReference type="EMBL" id="OSX79111.1"/>
    </source>
</evidence>
<evidence type="ECO:0000256" key="3">
    <source>
        <dbReference type="ARBA" id="ARBA00022989"/>
    </source>
</evidence>
<evidence type="ECO:0000256" key="6">
    <source>
        <dbReference type="SAM" id="Phobius"/>
    </source>
</evidence>
<dbReference type="InterPro" id="IPR003807">
    <property type="entry name" value="DUF202"/>
</dbReference>
<dbReference type="Proteomes" id="UP000218209">
    <property type="component" value="Unassembled WGS sequence"/>
</dbReference>